<protein>
    <submittedName>
        <fullName evidence="1">Uncharacterized protein</fullName>
    </submittedName>
</protein>
<sequence length="41" mass="4972">MQDILQIMYLIGQRPIDICKIHRSHIYNGVLHITQNYYLKK</sequence>
<comment type="caution">
    <text evidence="1">The sequence shown here is derived from an EMBL/GenBank/DDBJ whole genome shotgun (WGS) entry which is preliminary data.</text>
</comment>
<dbReference type="Proteomes" id="UP000003016">
    <property type="component" value="Unassembled WGS sequence"/>
</dbReference>
<keyword evidence="2" id="KW-1185">Reference proteome</keyword>
<reference evidence="1 2" key="1">
    <citation type="submission" date="2012-02" db="EMBL/GenBank/DDBJ databases">
        <authorList>
            <person name="Harkins D.M."/>
            <person name="Madupu R."/>
            <person name="Durkin A.S."/>
            <person name="Torralba M."/>
            <person name="Methe B."/>
            <person name="Sutton G.G."/>
            <person name="Nelson K.E."/>
        </authorList>
    </citation>
    <scope>NUCLEOTIDE SEQUENCE [LARGE SCALE GENOMIC DNA]</scope>
    <source>
        <strain evidence="1 2">HK385</strain>
    </source>
</reference>
<name>A0ABP2P1M2_HAEPH</name>
<dbReference type="EMBL" id="AJSW01000053">
    <property type="protein sequence ID" value="EIJ67957.1"/>
    <property type="molecule type" value="Genomic_DNA"/>
</dbReference>
<organism evidence="1 2">
    <name type="scientific">Haemophilus parahaemolyticus HK385</name>
    <dbReference type="NCBI Taxonomy" id="1095744"/>
    <lineage>
        <taxon>Bacteria</taxon>
        <taxon>Pseudomonadati</taxon>
        <taxon>Pseudomonadota</taxon>
        <taxon>Gammaproteobacteria</taxon>
        <taxon>Pasteurellales</taxon>
        <taxon>Pasteurellaceae</taxon>
        <taxon>Haemophilus</taxon>
    </lineage>
</organism>
<gene>
    <name evidence="1" type="ORF">HMPREF1050_0524</name>
</gene>
<proteinExistence type="predicted"/>
<evidence type="ECO:0000313" key="1">
    <source>
        <dbReference type="EMBL" id="EIJ67957.1"/>
    </source>
</evidence>
<accession>A0ABP2P1M2</accession>
<evidence type="ECO:0000313" key="2">
    <source>
        <dbReference type="Proteomes" id="UP000003016"/>
    </source>
</evidence>